<organism evidence="2 3">
    <name type="scientific">Helianthus annuus</name>
    <name type="common">Common sunflower</name>
    <dbReference type="NCBI Taxonomy" id="4232"/>
    <lineage>
        <taxon>Eukaryota</taxon>
        <taxon>Viridiplantae</taxon>
        <taxon>Streptophyta</taxon>
        <taxon>Embryophyta</taxon>
        <taxon>Tracheophyta</taxon>
        <taxon>Spermatophyta</taxon>
        <taxon>Magnoliopsida</taxon>
        <taxon>eudicotyledons</taxon>
        <taxon>Gunneridae</taxon>
        <taxon>Pentapetalae</taxon>
        <taxon>asterids</taxon>
        <taxon>campanulids</taxon>
        <taxon>Asterales</taxon>
        <taxon>Asteraceae</taxon>
        <taxon>Asteroideae</taxon>
        <taxon>Heliantheae alliance</taxon>
        <taxon>Heliantheae</taxon>
        <taxon>Helianthus</taxon>
    </lineage>
</organism>
<reference evidence="1" key="3">
    <citation type="submission" date="2020-06" db="EMBL/GenBank/DDBJ databases">
        <title>Helianthus annuus Genome sequencing and assembly Release 2.</title>
        <authorList>
            <person name="Gouzy J."/>
            <person name="Langlade N."/>
            <person name="Munos S."/>
        </authorList>
    </citation>
    <scope>NUCLEOTIDE SEQUENCE</scope>
    <source>
        <tissue evidence="1">Leaves</tissue>
    </source>
</reference>
<proteinExistence type="predicted"/>
<dbReference type="Proteomes" id="UP000215914">
    <property type="component" value="Chromosome 15"/>
</dbReference>
<dbReference type="InParanoid" id="A0A251SC99"/>
<reference evidence="1 3" key="1">
    <citation type="journal article" date="2017" name="Nature">
        <title>The sunflower genome provides insights into oil metabolism, flowering and Asterid evolution.</title>
        <authorList>
            <person name="Badouin H."/>
            <person name="Gouzy J."/>
            <person name="Grassa C.J."/>
            <person name="Murat F."/>
            <person name="Staton S.E."/>
            <person name="Cottret L."/>
            <person name="Lelandais-Briere C."/>
            <person name="Owens G.L."/>
            <person name="Carrere S."/>
            <person name="Mayjonade B."/>
            <person name="Legrand L."/>
            <person name="Gill N."/>
            <person name="Kane N.C."/>
            <person name="Bowers J.E."/>
            <person name="Hubner S."/>
            <person name="Bellec A."/>
            <person name="Berard A."/>
            <person name="Berges H."/>
            <person name="Blanchet N."/>
            <person name="Boniface M.C."/>
            <person name="Brunel D."/>
            <person name="Catrice O."/>
            <person name="Chaidir N."/>
            <person name="Claudel C."/>
            <person name="Donnadieu C."/>
            <person name="Faraut T."/>
            <person name="Fievet G."/>
            <person name="Helmstetter N."/>
            <person name="King M."/>
            <person name="Knapp S.J."/>
            <person name="Lai Z."/>
            <person name="Le Paslier M.C."/>
            <person name="Lippi Y."/>
            <person name="Lorenzon L."/>
            <person name="Mandel J.R."/>
            <person name="Marage G."/>
            <person name="Marchand G."/>
            <person name="Marquand E."/>
            <person name="Bret-Mestries E."/>
            <person name="Morien E."/>
            <person name="Nambeesan S."/>
            <person name="Nguyen T."/>
            <person name="Pegot-Espagnet P."/>
            <person name="Pouilly N."/>
            <person name="Raftis F."/>
            <person name="Sallet E."/>
            <person name="Schiex T."/>
            <person name="Thomas J."/>
            <person name="Vandecasteele C."/>
            <person name="Vares D."/>
            <person name="Vear F."/>
            <person name="Vautrin S."/>
            <person name="Crespi M."/>
            <person name="Mangin B."/>
            <person name="Burke J.M."/>
            <person name="Salse J."/>
            <person name="Munos S."/>
            <person name="Vincourt P."/>
            <person name="Rieseberg L.H."/>
            <person name="Langlade N.B."/>
        </authorList>
    </citation>
    <scope>NUCLEOTIDE SEQUENCE [LARGE SCALE GENOMIC DNA]</scope>
    <source>
        <strain evidence="3">cv. SF193</strain>
        <tissue evidence="1">Leaves</tissue>
    </source>
</reference>
<dbReference type="EMBL" id="CM007904">
    <property type="protein sequence ID" value="OTF96487.1"/>
    <property type="molecule type" value="Genomic_DNA"/>
</dbReference>
<reference evidence="2" key="2">
    <citation type="submission" date="2017-02" db="EMBL/GenBank/DDBJ databases">
        <title>Sunflower complete genome.</title>
        <authorList>
            <person name="Langlade N."/>
            <person name="Munos S."/>
        </authorList>
    </citation>
    <scope>NUCLEOTIDE SEQUENCE [LARGE SCALE GENOMIC DNA]</scope>
    <source>
        <tissue evidence="2">Leaves</tissue>
    </source>
</reference>
<dbReference type="Gramene" id="mRNA:HanXRQr2_Chr15g0717731">
    <property type="protein sequence ID" value="CDS:HanXRQr2_Chr15g0717731.1"/>
    <property type="gene ID" value="HanXRQr2_Chr15g0717731"/>
</dbReference>
<evidence type="ECO:0000313" key="3">
    <source>
        <dbReference type="Proteomes" id="UP000215914"/>
    </source>
</evidence>
<evidence type="ECO:0000313" key="1">
    <source>
        <dbReference type="EMBL" id="KAF5766640.1"/>
    </source>
</evidence>
<gene>
    <name evidence="2" type="ORF">HannXRQ_Chr15g0494711</name>
    <name evidence="1" type="ORF">HanXRQr2_Chr15g0717731</name>
</gene>
<protein>
    <submittedName>
        <fullName evidence="2">Uncharacterized protein</fullName>
    </submittedName>
</protein>
<evidence type="ECO:0000313" key="2">
    <source>
        <dbReference type="EMBL" id="OTF96487.1"/>
    </source>
</evidence>
<dbReference type="EMBL" id="MNCJ02000330">
    <property type="protein sequence ID" value="KAF5766640.1"/>
    <property type="molecule type" value="Genomic_DNA"/>
</dbReference>
<accession>A0A251SC99</accession>
<sequence length="76" mass="8775">MMYVSIIYNSIIFPPFLQTLFSSSTFPLPEQISILLFSEFITIILILRIMHGPGEHHTLSYVADLNPTKDMWNMKA</sequence>
<name>A0A251SC99_HELAN</name>
<keyword evidence="3" id="KW-1185">Reference proteome</keyword>
<dbReference type="AlphaFoldDB" id="A0A251SC99"/>